<reference evidence="1 2" key="1">
    <citation type="journal article" date="2018" name="ACS Chem. Biol.">
        <title>Ketoreductase domain dysfunction expands chemodiversity: malyngamide biosynthesis in the cyanobacterium Okeania hirsuta.</title>
        <authorList>
            <person name="Moss N.A."/>
            <person name="Leao T."/>
            <person name="Rankin M."/>
            <person name="McCullough T.M."/>
            <person name="Qu P."/>
            <person name="Korobeynikov A."/>
            <person name="Smith J.L."/>
            <person name="Gerwick L."/>
            <person name="Gerwick W.H."/>
        </authorList>
    </citation>
    <scope>NUCLEOTIDE SEQUENCE [LARGE SCALE GENOMIC DNA]</scope>
    <source>
        <strain evidence="1 2">PAB10Feb10-1</strain>
    </source>
</reference>
<proteinExistence type="predicted"/>
<gene>
    <name evidence="1" type="ORF">D5R40_10985</name>
</gene>
<protein>
    <submittedName>
        <fullName evidence="1">Uncharacterized protein</fullName>
    </submittedName>
</protein>
<accession>A0A3N6PCC4</accession>
<keyword evidence="2" id="KW-1185">Reference proteome</keyword>
<dbReference type="EMBL" id="RCBY01000048">
    <property type="protein sequence ID" value="RQH45197.1"/>
    <property type="molecule type" value="Genomic_DNA"/>
</dbReference>
<comment type="caution">
    <text evidence="1">The sequence shown here is derived from an EMBL/GenBank/DDBJ whole genome shotgun (WGS) entry which is preliminary data.</text>
</comment>
<dbReference type="AlphaFoldDB" id="A0A3N6PCC4"/>
<organism evidence="1 2">
    <name type="scientific">Okeania hirsuta</name>
    <dbReference type="NCBI Taxonomy" id="1458930"/>
    <lineage>
        <taxon>Bacteria</taxon>
        <taxon>Bacillati</taxon>
        <taxon>Cyanobacteriota</taxon>
        <taxon>Cyanophyceae</taxon>
        <taxon>Oscillatoriophycideae</taxon>
        <taxon>Oscillatoriales</taxon>
        <taxon>Microcoleaceae</taxon>
        <taxon>Okeania</taxon>
    </lineage>
</organism>
<evidence type="ECO:0000313" key="2">
    <source>
        <dbReference type="Proteomes" id="UP000269154"/>
    </source>
</evidence>
<dbReference type="Proteomes" id="UP000269154">
    <property type="component" value="Unassembled WGS sequence"/>
</dbReference>
<sequence length="61" mass="7058">MTFYSTKKSETDFYLLSKMPPDQKIRSQASPFNGMKKNQVQYFNSDAFLWNAPQTGRGTDN</sequence>
<name>A0A3N6PCC4_9CYAN</name>
<evidence type="ECO:0000313" key="1">
    <source>
        <dbReference type="EMBL" id="RQH45197.1"/>
    </source>
</evidence>